<keyword evidence="10" id="KW-0594">Phospholipid biosynthesis</keyword>
<dbReference type="GO" id="GO:0042171">
    <property type="term" value="F:lysophosphatidic acid acyltransferase activity"/>
    <property type="evidence" value="ECO:0007669"/>
    <property type="project" value="TreeGrafter"/>
</dbReference>
<evidence type="ECO:0000256" key="2">
    <source>
        <dbReference type="ARBA" id="ARBA00005189"/>
    </source>
</evidence>
<dbReference type="SMART" id="SM00563">
    <property type="entry name" value="PlsC"/>
    <property type="match status" value="1"/>
</dbReference>
<keyword evidence="7" id="KW-1133">Transmembrane helix</keyword>
<evidence type="ECO:0000256" key="4">
    <source>
        <dbReference type="ARBA" id="ARBA00022516"/>
    </source>
</evidence>
<sequence length="421" mass="47912">MKRGHIWGNEKDTFKNGIWENEKVFHDVPHRKSVVSPGASSSAPCTYSEWEKLRESPKCDGNNDRQYIVIHYVHLRGKDRLEAVRWCEEGRMSPNSASEGRSMESNEIGGHCSSTLSNGPERVGVEQGSPFSNEIHLKLMDKIALALGTLFLVPIRGLLVLASLGLGWLVAKIGLYGLTGEDIEGRARKGWRRTLLSYYGIIAKMVFWSAGFQISVKGEQASRSEAPILFQGMRIDMPILISSIQLFFQTIFVDRRKSDSRKETMEMIRKRSLDPDNDYTQLFLCPEGTNTNRKVLIRFKVGAFAPGVPVQPVLIRYPGYDRIDAITWTYNQSHSYAYSVWLLLARPINRVEVEFLPVYHPSQEEKDSAELYAKNVQKIMANKLGIRATDITYSKYYEEYVNGYELQNSTNNNSSSMKKEI</sequence>
<evidence type="ECO:0000259" key="14">
    <source>
        <dbReference type="SMART" id="SM00563"/>
    </source>
</evidence>
<dbReference type="EC" id="2.3.1.67" evidence="15"/>
<dbReference type="SUPFAM" id="SSF69593">
    <property type="entry name" value="Glycerol-3-phosphate (1)-acyltransferase"/>
    <property type="match status" value="1"/>
</dbReference>
<evidence type="ECO:0000256" key="6">
    <source>
        <dbReference type="ARBA" id="ARBA00022692"/>
    </source>
</evidence>
<dbReference type="PANTHER" id="PTHR23063:SF52">
    <property type="entry name" value="LYSOPHOSPHATIDYLCHOLINE ACYLTRANSFERASE"/>
    <property type="match status" value="1"/>
</dbReference>
<dbReference type="GO" id="GO:0047184">
    <property type="term" value="F:1-acylglycerophosphocholine O-acyltransferase activity"/>
    <property type="evidence" value="ECO:0007669"/>
    <property type="project" value="UniProtKB-EC"/>
</dbReference>
<evidence type="ECO:0000256" key="7">
    <source>
        <dbReference type="ARBA" id="ARBA00022989"/>
    </source>
</evidence>
<evidence type="ECO:0000313" key="16">
    <source>
        <dbReference type="Proteomes" id="UP000675881"/>
    </source>
</evidence>
<evidence type="ECO:0000256" key="13">
    <source>
        <dbReference type="ARBA" id="ARBA00025707"/>
    </source>
</evidence>
<dbReference type="GO" id="GO:0016020">
    <property type="term" value="C:membrane"/>
    <property type="evidence" value="ECO:0007669"/>
    <property type="project" value="UniProtKB-SubCell"/>
</dbReference>
<keyword evidence="6" id="KW-0812">Transmembrane</keyword>
<dbReference type="InterPro" id="IPR045252">
    <property type="entry name" value="LPCAT1-like"/>
</dbReference>
<keyword evidence="4" id="KW-0444">Lipid biosynthesis</keyword>
<evidence type="ECO:0000256" key="3">
    <source>
        <dbReference type="ARBA" id="ARBA00008655"/>
    </source>
</evidence>
<keyword evidence="5 15" id="KW-0808">Transferase</keyword>
<dbReference type="GO" id="GO:0047192">
    <property type="term" value="F:1-alkylglycerophosphocholine O-acetyltransferase activity"/>
    <property type="evidence" value="ECO:0007669"/>
    <property type="project" value="UniProtKB-EC"/>
</dbReference>
<keyword evidence="8" id="KW-0443">Lipid metabolism</keyword>
<dbReference type="EMBL" id="HG994585">
    <property type="protein sequence ID" value="CAF2978970.1"/>
    <property type="molecule type" value="Genomic_DNA"/>
</dbReference>
<evidence type="ECO:0000256" key="11">
    <source>
        <dbReference type="ARBA" id="ARBA00023264"/>
    </source>
</evidence>
<dbReference type="PANTHER" id="PTHR23063">
    <property type="entry name" value="PHOSPHOLIPID ACYLTRANSFERASE"/>
    <property type="match status" value="1"/>
</dbReference>
<keyword evidence="12 15" id="KW-0012">Acyltransferase</keyword>
<evidence type="ECO:0000256" key="9">
    <source>
        <dbReference type="ARBA" id="ARBA00023136"/>
    </source>
</evidence>
<dbReference type="GO" id="GO:0008654">
    <property type="term" value="P:phospholipid biosynthetic process"/>
    <property type="evidence" value="ECO:0007669"/>
    <property type="project" value="UniProtKB-KW"/>
</dbReference>
<evidence type="ECO:0000256" key="1">
    <source>
        <dbReference type="ARBA" id="ARBA00004370"/>
    </source>
</evidence>
<proteinExistence type="inferred from homology"/>
<dbReference type="Proteomes" id="UP000675881">
    <property type="component" value="Chromosome 6"/>
</dbReference>
<dbReference type="Pfam" id="PF01553">
    <property type="entry name" value="Acyltransferase"/>
    <property type="match status" value="1"/>
</dbReference>
<dbReference type="CDD" id="cd07991">
    <property type="entry name" value="LPLAT_LPCAT1-like"/>
    <property type="match status" value="1"/>
</dbReference>
<dbReference type="EC" id="2.3.1.23" evidence="15"/>
<dbReference type="OrthoDB" id="272512at2759"/>
<accession>A0A7R8CZX3</accession>
<protein>
    <submittedName>
        <fullName evidence="15">LPCAT1_2</fullName>
        <ecNumber evidence="15">2.3.1.23</ecNumber>
        <ecNumber evidence="15">2.3.1.67</ecNumber>
    </submittedName>
</protein>
<evidence type="ECO:0000256" key="5">
    <source>
        <dbReference type="ARBA" id="ARBA00022679"/>
    </source>
</evidence>
<keyword evidence="16" id="KW-1185">Reference proteome</keyword>
<reference evidence="15" key="1">
    <citation type="submission" date="2021-02" db="EMBL/GenBank/DDBJ databases">
        <authorList>
            <person name="Bekaert M."/>
        </authorList>
    </citation>
    <scope>NUCLEOTIDE SEQUENCE</scope>
    <source>
        <strain evidence="15">IoA-00</strain>
    </source>
</reference>
<evidence type="ECO:0000256" key="10">
    <source>
        <dbReference type="ARBA" id="ARBA00023209"/>
    </source>
</evidence>
<evidence type="ECO:0000256" key="12">
    <source>
        <dbReference type="ARBA" id="ARBA00023315"/>
    </source>
</evidence>
<evidence type="ECO:0000256" key="8">
    <source>
        <dbReference type="ARBA" id="ARBA00023098"/>
    </source>
</evidence>
<comment type="pathway">
    <text evidence="13">Phospholipid metabolism.</text>
</comment>
<organism evidence="15 16">
    <name type="scientific">Lepeophtheirus salmonis</name>
    <name type="common">Salmon louse</name>
    <name type="synonym">Caligus salmonis</name>
    <dbReference type="NCBI Taxonomy" id="72036"/>
    <lineage>
        <taxon>Eukaryota</taxon>
        <taxon>Metazoa</taxon>
        <taxon>Ecdysozoa</taxon>
        <taxon>Arthropoda</taxon>
        <taxon>Crustacea</taxon>
        <taxon>Multicrustacea</taxon>
        <taxon>Hexanauplia</taxon>
        <taxon>Copepoda</taxon>
        <taxon>Siphonostomatoida</taxon>
        <taxon>Caligidae</taxon>
        <taxon>Lepeophtheirus</taxon>
    </lineage>
</organism>
<gene>
    <name evidence="15" type="ORF">LSAA_11924</name>
</gene>
<comment type="subcellular location">
    <subcellularLocation>
        <location evidence="1">Membrane</location>
    </subcellularLocation>
</comment>
<name>A0A7R8CZX3_LEPSM</name>
<dbReference type="GO" id="GO:0005783">
    <property type="term" value="C:endoplasmic reticulum"/>
    <property type="evidence" value="ECO:0007669"/>
    <property type="project" value="TreeGrafter"/>
</dbReference>
<evidence type="ECO:0000313" key="15">
    <source>
        <dbReference type="EMBL" id="CAF2978970.1"/>
    </source>
</evidence>
<keyword evidence="9" id="KW-0472">Membrane</keyword>
<keyword evidence="11" id="KW-1208">Phospholipid metabolism</keyword>
<dbReference type="AlphaFoldDB" id="A0A7R8CZX3"/>
<feature type="domain" description="Phospholipid/glycerol acyltransferase" evidence="14">
    <location>
        <begin position="200"/>
        <end position="318"/>
    </location>
</feature>
<dbReference type="InterPro" id="IPR002123">
    <property type="entry name" value="Plipid/glycerol_acylTrfase"/>
</dbReference>
<comment type="pathway">
    <text evidence="2">Lipid metabolism.</text>
</comment>
<comment type="similarity">
    <text evidence="3">Belongs to the 1-acyl-sn-glycerol-3-phosphate acyltransferase family.</text>
</comment>